<reference evidence="1 2" key="1">
    <citation type="submission" date="2024-10" db="EMBL/GenBank/DDBJ databases">
        <title>The Natural Products Discovery Center: Release of the First 8490 Sequenced Strains for Exploring Actinobacteria Biosynthetic Diversity.</title>
        <authorList>
            <person name="Kalkreuter E."/>
            <person name="Kautsar S.A."/>
            <person name="Yang D."/>
            <person name="Bader C.D."/>
            <person name="Teijaro C.N."/>
            <person name="Fluegel L."/>
            <person name="Davis C.M."/>
            <person name="Simpson J.R."/>
            <person name="Lauterbach L."/>
            <person name="Steele A.D."/>
            <person name="Gui C."/>
            <person name="Meng S."/>
            <person name="Li G."/>
            <person name="Viehrig K."/>
            <person name="Ye F."/>
            <person name="Su P."/>
            <person name="Kiefer A.F."/>
            <person name="Nichols A."/>
            <person name="Cepeda A.J."/>
            <person name="Yan W."/>
            <person name="Fan B."/>
            <person name="Jiang Y."/>
            <person name="Adhikari A."/>
            <person name="Zheng C.-J."/>
            <person name="Schuster L."/>
            <person name="Cowan T.M."/>
            <person name="Smanski M.J."/>
            <person name="Chevrette M.G."/>
            <person name="De Carvalho L.P.S."/>
            <person name="Shen B."/>
        </authorList>
    </citation>
    <scope>NUCLEOTIDE SEQUENCE [LARGE SCALE GENOMIC DNA]</scope>
    <source>
        <strain evidence="1 2">NPDC002593</strain>
    </source>
</reference>
<dbReference type="SUPFAM" id="SSF102198">
    <property type="entry name" value="Putative cyclase"/>
    <property type="match status" value="1"/>
</dbReference>
<protein>
    <submittedName>
        <fullName evidence="1">Cyclase family protein</fullName>
        <ecNumber evidence="1">3.5.-.-</ecNumber>
    </submittedName>
</protein>
<dbReference type="Pfam" id="PF04199">
    <property type="entry name" value="Cyclase"/>
    <property type="match status" value="1"/>
</dbReference>
<dbReference type="InterPro" id="IPR037175">
    <property type="entry name" value="KFase_sf"/>
</dbReference>
<proteinExistence type="predicted"/>
<evidence type="ECO:0000313" key="2">
    <source>
        <dbReference type="Proteomes" id="UP001601992"/>
    </source>
</evidence>
<dbReference type="Proteomes" id="UP001601992">
    <property type="component" value="Unassembled WGS sequence"/>
</dbReference>
<gene>
    <name evidence="1" type="ORF">ACFYXQ_15500</name>
</gene>
<dbReference type="EC" id="3.5.-.-" evidence="1"/>
<keyword evidence="1" id="KW-0378">Hydrolase</keyword>
<dbReference type="InterPro" id="IPR007325">
    <property type="entry name" value="KFase/CYL"/>
</dbReference>
<keyword evidence="2" id="KW-1185">Reference proteome</keyword>
<dbReference type="RefSeq" id="WP_387403926.1">
    <property type="nucleotide sequence ID" value="NZ_JBIAQY010000004.1"/>
</dbReference>
<name>A0ABW6RYT4_9NOCA</name>
<evidence type="ECO:0000313" key="1">
    <source>
        <dbReference type="EMBL" id="MFF3569177.1"/>
    </source>
</evidence>
<accession>A0ABW6RYT4</accession>
<dbReference type="EMBL" id="JBIAQY010000004">
    <property type="protein sequence ID" value="MFF3569177.1"/>
    <property type="molecule type" value="Genomic_DNA"/>
</dbReference>
<organism evidence="1 2">
    <name type="scientific">Nocardia jiangxiensis</name>
    <dbReference type="NCBI Taxonomy" id="282685"/>
    <lineage>
        <taxon>Bacteria</taxon>
        <taxon>Bacillati</taxon>
        <taxon>Actinomycetota</taxon>
        <taxon>Actinomycetes</taxon>
        <taxon>Mycobacteriales</taxon>
        <taxon>Nocardiaceae</taxon>
        <taxon>Nocardia</taxon>
    </lineage>
</organism>
<dbReference type="PANTHER" id="PTHR34861">
    <property type="match status" value="1"/>
</dbReference>
<comment type="caution">
    <text evidence="1">The sequence shown here is derived from an EMBL/GenBank/DDBJ whole genome shotgun (WGS) entry which is preliminary data.</text>
</comment>
<dbReference type="GO" id="GO:0016787">
    <property type="term" value="F:hydrolase activity"/>
    <property type="evidence" value="ECO:0007669"/>
    <property type="project" value="UniProtKB-KW"/>
</dbReference>
<sequence>MVDSRGNWGRWGRDDERGAANLLTSDVVLRALGSVRAGRVLPLAMPIQGATSNGGAQRVPHLPGRPLPQHFMSVDGGDYAAGARKIKGDMGMSDDALIVSPHGTTTHIDALAHVWRYDTLYNGLAADRIRSYGATRCGIERLGGIVTRGLLLDVAGHLGVDYVPAERTIDAELLQECAKTAGVQPRSGDVVVVRTGWPRVYAEDPERYQGAQPGLAYSAGRWLVDQEVVAIAADNAAVGAIDADGGFPGTLDEDIHLLTLWEHGVYLLEMLWLEELAVAGSAEFLFIAAPLQIAGGTASPLTPLAVI</sequence>
<dbReference type="PANTHER" id="PTHR34861:SF10">
    <property type="entry name" value="CYCLASE"/>
    <property type="match status" value="1"/>
</dbReference>
<dbReference type="Gene3D" id="3.50.30.50">
    <property type="entry name" value="Putative cyclase"/>
    <property type="match status" value="1"/>
</dbReference>